<feature type="signal peptide" evidence="1">
    <location>
        <begin position="1"/>
        <end position="38"/>
    </location>
</feature>
<sequence length="408" mass="42257">MQNSTRRFPLLSPRPLPRRVVPFAFASFLALTTWTVQAAPSAPVIGSYTAAVVKPAGGNATLTVSASGDPTPKYQWLRVGTMISGATASTLTVSGLEPGDTGLYSAVASNTEGSASIVSIVGLSTDRKVIGSGTELTPVDIHHPNGNIFDQVLVTGASESITADAGQITRTSYIDIDGDIVQVEFSGPGTLSLVLASPTGPAVAEKYNQPTVNYMKGHAGIVIAGATENTHVSVFTVGRATAFDPNGGYDITKPISATNNPDNNHSPLFDGHSTTTYDGVADLAFIAIMSSNQKFGSLRAANVSFFASKGHTGIYARGVTFTGPVRVGDISAFDAAEPVLYLGSAADVSITGGDLYQDNGKPVQVNGMDQLKFVAGTDSHGHAIAAKQNRAVLMQNGQNVTSKIVVNP</sequence>
<dbReference type="InterPro" id="IPR007110">
    <property type="entry name" value="Ig-like_dom"/>
</dbReference>
<dbReference type="InterPro" id="IPR036179">
    <property type="entry name" value="Ig-like_dom_sf"/>
</dbReference>
<organism evidence="3 4">
    <name type="scientific">Opitutus terrae (strain DSM 11246 / JCM 15787 / PB90-1)</name>
    <dbReference type="NCBI Taxonomy" id="452637"/>
    <lineage>
        <taxon>Bacteria</taxon>
        <taxon>Pseudomonadati</taxon>
        <taxon>Verrucomicrobiota</taxon>
        <taxon>Opitutia</taxon>
        <taxon>Opitutales</taxon>
        <taxon>Opitutaceae</taxon>
        <taxon>Opitutus</taxon>
    </lineage>
</organism>
<dbReference type="HOGENOM" id="CLU_674120_0_0_0"/>
<feature type="domain" description="Ig-like" evidence="2">
    <location>
        <begin position="43"/>
        <end position="124"/>
    </location>
</feature>
<reference evidence="3 4" key="1">
    <citation type="journal article" date="2011" name="J. Bacteriol.">
        <title>Genome sequence of the verrucomicrobium Opitutus terrae PB90-1, an abundant inhabitant of rice paddy soil ecosystems.</title>
        <authorList>
            <person name="van Passel M.W."/>
            <person name="Kant R."/>
            <person name="Palva A."/>
            <person name="Copeland A."/>
            <person name="Lucas S."/>
            <person name="Lapidus A."/>
            <person name="Glavina del Rio T."/>
            <person name="Pitluck S."/>
            <person name="Goltsman E."/>
            <person name="Clum A."/>
            <person name="Sun H."/>
            <person name="Schmutz J."/>
            <person name="Larimer F.W."/>
            <person name="Land M.L."/>
            <person name="Hauser L."/>
            <person name="Kyrpides N."/>
            <person name="Mikhailova N."/>
            <person name="Richardson P.P."/>
            <person name="Janssen P.H."/>
            <person name="de Vos W.M."/>
            <person name="Smidt H."/>
        </authorList>
    </citation>
    <scope>NUCLEOTIDE SEQUENCE [LARGE SCALE GENOMIC DNA]</scope>
    <source>
        <strain evidence="4">DSM 11246 / JCM 15787 / PB90-1</strain>
    </source>
</reference>
<feature type="chain" id="PRO_5002774774" evidence="1">
    <location>
        <begin position="39"/>
        <end position="408"/>
    </location>
</feature>
<dbReference type="Proteomes" id="UP000007013">
    <property type="component" value="Chromosome"/>
</dbReference>
<dbReference type="InterPro" id="IPR003598">
    <property type="entry name" value="Ig_sub2"/>
</dbReference>
<keyword evidence="1" id="KW-0732">Signal</keyword>
<dbReference type="EMBL" id="CP001032">
    <property type="protein sequence ID" value="ACB77887.1"/>
    <property type="molecule type" value="Genomic_DNA"/>
</dbReference>
<dbReference type="eggNOG" id="COG2273">
    <property type="taxonomic scope" value="Bacteria"/>
</dbReference>
<evidence type="ECO:0000313" key="4">
    <source>
        <dbReference type="Proteomes" id="UP000007013"/>
    </source>
</evidence>
<dbReference type="Gene3D" id="2.60.40.10">
    <property type="entry name" value="Immunoglobulins"/>
    <property type="match status" value="1"/>
</dbReference>
<dbReference type="SUPFAM" id="SSF48726">
    <property type="entry name" value="Immunoglobulin"/>
    <property type="match status" value="1"/>
</dbReference>
<proteinExistence type="predicted"/>
<name>B2A0D3_OPITP</name>
<dbReference type="STRING" id="452637.Oter_4616"/>
<dbReference type="AlphaFoldDB" id="B2A0D3"/>
<dbReference type="Pfam" id="PF13927">
    <property type="entry name" value="Ig_3"/>
    <property type="match status" value="1"/>
</dbReference>
<dbReference type="InterPro" id="IPR013783">
    <property type="entry name" value="Ig-like_fold"/>
</dbReference>
<dbReference type="SMART" id="SM00409">
    <property type="entry name" value="IG"/>
    <property type="match status" value="1"/>
</dbReference>
<dbReference type="InterPro" id="IPR003599">
    <property type="entry name" value="Ig_sub"/>
</dbReference>
<gene>
    <name evidence="3" type="ordered locus">Oter_4616</name>
</gene>
<evidence type="ECO:0000259" key="2">
    <source>
        <dbReference type="PROSITE" id="PS50835"/>
    </source>
</evidence>
<evidence type="ECO:0000256" key="1">
    <source>
        <dbReference type="SAM" id="SignalP"/>
    </source>
</evidence>
<protein>
    <submittedName>
        <fullName evidence="3">Immunoglobulin I-set domain protein</fullName>
    </submittedName>
</protein>
<dbReference type="SMART" id="SM00408">
    <property type="entry name" value="IGc2"/>
    <property type="match status" value="1"/>
</dbReference>
<dbReference type="KEGG" id="ote:Oter_4616"/>
<evidence type="ECO:0000313" key="3">
    <source>
        <dbReference type="EMBL" id="ACB77887.1"/>
    </source>
</evidence>
<keyword evidence="4" id="KW-1185">Reference proteome</keyword>
<accession>B2A0D3</accession>
<dbReference type="PROSITE" id="PS50835">
    <property type="entry name" value="IG_LIKE"/>
    <property type="match status" value="1"/>
</dbReference>